<dbReference type="SUPFAM" id="SSF51126">
    <property type="entry name" value="Pectin lyase-like"/>
    <property type="match status" value="1"/>
</dbReference>
<dbReference type="InterPro" id="IPR011050">
    <property type="entry name" value="Pectin_lyase_fold/virulence"/>
</dbReference>
<reference evidence="1" key="2">
    <citation type="journal article" date="2021" name="PeerJ">
        <title>Extensive microbial diversity within the chicken gut microbiome revealed by metagenomics and culture.</title>
        <authorList>
            <person name="Gilroy R."/>
            <person name="Ravi A."/>
            <person name="Getino M."/>
            <person name="Pursley I."/>
            <person name="Horton D.L."/>
            <person name="Alikhan N.F."/>
            <person name="Baker D."/>
            <person name="Gharbi K."/>
            <person name="Hall N."/>
            <person name="Watson M."/>
            <person name="Adriaenssens E.M."/>
            <person name="Foster-Nyarko E."/>
            <person name="Jarju S."/>
            <person name="Secka A."/>
            <person name="Antonio M."/>
            <person name="Oren A."/>
            <person name="Chaudhuri R.R."/>
            <person name="La Ragione R."/>
            <person name="Hildebrand F."/>
            <person name="Pallen M.J."/>
        </authorList>
    </citation>
    <scope>NUCLEOTIDE SEQUENCE</scope>
    <source>
        <strain evidence="1">ChiBcec16-1751</strain>
    </source>
</reference>
<gene>
    <name evidence="1" type="ORF">IAA83_05340</name>
</gene>
<accession>A0A9D1JU18</accession>
<evidence type="ECO:0000313" key="2">
    <source>
        <dbReference type="Proteomes" id="UP000886741"/>
    </source>
</evidence>
<protein>
    <submittedName>
        <fullName evidence="1">Uncharacterized protein</fullName>
    </submittedName>
</protein>
<proteinExistence type="predicted"/>
<sequence>MSIKTNELPQAAAMADSDSFIVTTAQGTKKTPLSWIRGLFAPAPLAKNLTLYVNATTGNDGNDGLTMGTAKQTILGALQSLPSNLGGFTATIQLYGGTLQAATYSVSGTSRLHNGTIVLDGSHMDEDAQIIGTIMIEGSCNWKLQDLAIQWTTGLYGAVEIRSTGYARVYNCKIDGVDKTKSGVYLLSFTVSSCIYNTKFTNCNIAVDTRPALYQDRGSIICAIGESTGSNNNYGIYSSHASIIFDRTTEALGSVRRVLQFGGLIVDGSGNFVKE</sequence>
<dbReference type="AlphaFoldDB" id="A0A9D1JU18"/>
<organism evidence="1 2">
    <name type="scientific">Candidatus Avoscillospira avistercoris</name>
    <dbReference type="NCBI Taxonomy" id="2840707"/>
    <lineage>
        <taxon>Bacteria</taxon>
        <taxon>Bacillati</taxon>
        <taxon>Bacillota</taxon>
        <taxon>Clostridia</taxon>
        <taxon>Eubacteriales</taxon>
        <taxon>Oscillospiraceae</taxon>
        <taxon>Oscillospiraceae incertae sedis</taxon>
        <taxon>Candidatus Avoscillospira</taxon>
    </lineage>
</organism>
<dbReference type="Proteomes" id="UP000886741">
    <property type="component" value="Unassembled WGS sequence"/>
</dbReference>
<reference evidence="1" key="1">
    <citation type="submission" date="2020-10" db="EMBL/GenBank/DDBJ databases">
        <authorList>
            <person name="Gilroy R."/>
        </authorList>
    </citation>
    <scope>NUCLEOTIDE SEQUENCE</scope>
    <source>
        <strain evidence="1">ChiBcec16-1751</strain>
    </source>
</reference>
<comment type="caution">
    <text evidence="1">The sequence shown here is derived from an EMBL/GenBank/DDBJ whole genome shotgun (WGS) entry which is preliminary data.</text>
</comment>
<name>A0A9D1JU18_9FIRM</name>
<evidence type="ECO:0000313" key="1">
    <source>
        <dbReference type="EMBL" id="HIS64779.1"/>
    </source>
</evidence>
<dbReference type="EMBL" id="DVJJ01000080">
    <property type="protein sequence ID" value="HIS64779.1"/>
    <property type="molecule type" value="Genomic_DNA"/>
</dbReference>